<dbReference type="InterPro" id="IPR025391">
    <property type="entry name" value="DUF4123"/>
</dbReference>
<evidence type="ECO:0000313" key="3">
    <source>
        <dbReference type="Proteomes" id="UP000635983"/>
    </source>
</evidence>
<dbReference type="RefSeq" id="WP_188981656.1">
    <property type="nucleotide sequence ID" value="NZ_BMPO01000001.1"/>
</dbReference>
<reference evidence="2" key="1">
    <citation type="journal article" date="2014" name="Int. J. Syst. Evol. Microbiol.">
        <title>Complete genome sequence of Corynebacterium casei LMG S-19264T (=DSM 44701T), isolated from a smear-ripened cheese.</title>
        <authorList>
            <consortium name="US DOE Joint Genome Institute (JGI-PGF)"/>
            <person name="Walter F."/>
            <person name="Albersmeier A."/>
            <person name="Kalinowski J."/>
            <person name="Ruckert C."/>
        </authorList>
    </citation>
    <scope>NUCLEOTIDE SEQUENCE</scope>
    <source>
        <strain evidence="2">JCM 30078</strain>
    </source>
</reference>
<dbReference type="Pfam" id="PF13503">
    <property type="entry name" value="DUF4123"/>
    <property type="match status" value="1"/>
</dbReference>
<evidence type="ECO:0000313" key="2">
    <source>
        <dbReference type="EMBL" id="GGJ82918.1"/>
    </source>
</evidence>
<dbReference type="AlphaFoldDB" id="A0A917PLD6"/>
<gene>
    <name evidence="2" type="ORF">GCM10009304_06180</name>
</gene>
<keyword evidence="3" id="KW-1185">Reference proteome</keyword>
<proteinExistence type="predicted"/>
<evidence type="ECO:0000259" key="1">
    <source>
        <dbReference type="Pfam" id="PF13503"/>
    </source>
</evidence>
<feature type="domain" description="DUF4123" evidence="1">
    <location>
        <begin position="4"/>
        <end position="119"/>
    </location>
</feature>
<sequence length="279" mass="32345">MSGHFLLVDGVQRQDALRWLYSFGEPIEVLPIYVGSRWDALRELGPILVQVEVYSQLLGELQSSREFQKQASQIYSTVSLGDLADHLRHFITVTDDAGSNSLFRFADPLVASHWLDSYPRSAYRDLLGPIGEWHVSVPPPSWAPSASVTRRAYRPETQSPAVLEKLNHLTRAQLDALENAYQQRFKERLYDWLIRDYPEVLTSLSEQERGIWMERRLREAYAWGLVSERCIAIWLERCACWGEDFATRHDSPYRYWLEETPKARSLSPEMRIQALDDDA</sequence>
<dbReference type="Proteomes" id="UP000635983">
    <property type="component" value="Unassembled WGS sequence"/>
</dbReference>
<name>A0A917PLD6_9PSED</name>
<accession>A0A917PLD6</accession>
<comment type="caution">
    <text evidence="2">The sequence shown here is derived from an EMBL/GenBank/DDBJ whole genome shotgun (WGS) entry which is preliminary data.</text>
</comment>
<protein>
    <recommendedName>
        <fullName evidence="1">DUF4123 domain-containing protein</fullName>
    </recommendedName>
</protein>
<reference evidence="2" key="2">
    <citation type="submission" date="2020-09" db="EMBL/GenBank/DDBJ databases">
        <authorList>
            <person name="Sun Q."/>
            <person name="Ohkuma M."/>
        </authorList>
    </citation>
    <scope>NUCLEOTIDE SEQUENCE</scope>
    <source>
        <strain evidence="2">JCM 30078</strain>
    </source>
</reference>
<dbReference type="EMBL" id="BMPO01000001">
    <property type="protein sequence ID" value="GGJ82918.1"/>
    <property type="molecule type" value="Genomic_DNA"/>
</dbReference>
<organism evidence="2 3">
    <name type="scientific">Pseudomonas matsuisoli</name>
    <dbReference type="NCBI Taxonomy" id="1515666"/>
    <lineage>
        <taxon>Bacteria</taxon>
        <taxon>Pseudomonadati</taxon>
        <taxon>Pseudomonadota</taxon>
        <taxon>Gammaproteobacteria</taxon>
        <taxon>Pseudomonadales</taxon>
        <taxon>Pseudomonadaceae</taxon>
        <taxon>Pseudomonas</taxon>
    </lineage>
</organism>